<reference evidence="6 7" key="1">
    <citation type="submission" date="2024-07" db="EMBL/GenBank/DDBJ databases">
        <authorList>
            <person name="Li M."/>
        </authorList>
    </citation>
    <scope>NUCLEOTIDE SEQUENCE [LARGE SCALE GENOMIC DNA]</scope>
    <source>
        <strain evidence="6 7">25A3E</strain>
    </source>
</reference>
<dbReference type="EC" id="4.3.1.7" evidence="5"/>
<keyword evidence="7" id="KW-1185">Reference proteome</keyword>
<dbReference type="InterPro" id="IPR009246">
    <property type="entry name" value="EutC"/>
</dbReference>
<dbReference type="PANTHER" id="PTHR39330:SF1">
    <property type="entry name" value="ETHANOLAMINE AMMONIA-LYASE SMALL SUBUNIT"/>
    <property type="match status" value="1"/>
</dbReference>
<comment type="similarity">
    <text evidence="5">Belongs to the EutC family.</text>
</comment>
<feature type="binding site" evidence="5">
    <location>
        <position position="182"/>
    </location>
    <ligand>
        <name>adenosylcob(III)alamin</name>
        <dbReference type="ChEBI" id="CHEBI:18408"/>
    </ligand>
</feature>
<dbReference type="NCBIfam" id="NF003971">
    <property type="entry name" value="PRK05465.1"/>
    <property type="match status" value="1"/>
</dbReference>
<dbReference type="PANTHER" id="PTHR39330">
    <property type="entry name" value="ETHANOLAMINE AMMONIA-LYASE LIGHT CHAIN"/>
    <property type="match status" value="1"/>
</dbReference>
<dbReference type="PIRSF" id="PIRSF018982">
    <property type="entry name" value="EutC"/>
    <property type="match status" value="1"/>
</dbReference>
<dbReference type="InterPro" id="IPR042251">
    <property type="entry name" value="EutC_C"/>
</dbReference>
<evidence type="ECO:0000256" key="3">
    <source>
        <dbReference type="ARBA" id="ARBA00023285"/>
    </source>
</evidence>
<keyword evidence="2 5" id="KW-0456">Lyase</keyword>
<feature type="binding site" evidence="5">
    <location>
        <position position="211"/>
    </location>
    <ligand>
        <name>adenosylcob(III)alamin</name>
        <dbReference type="ChEBI" id="CHEBI:18408"/>
    </ligand>
</feature>
<keyword evidence="1 5" id="KW-0846">Cobalamin</keyword>
<proteinExistence type="inferred from homology"/>
<comment type="catalytic activity">
    <reaction evidence="5">
        <text>ethanolamine = acetaldehyde + NH4(+)</text>
        <dbReference type="Rhea" id="RHEA:15313"/>
        <dbReference type="ChEBI" id="CHEBI:15343"/>
        <dbReference type="ChEBI" id="CHEBI:28938"/>
        <dbReference type="ChEBI" id="CHEBI:57603"/>
        <dbReference type="EC" id="4.3.1.7"/>
    </reaction>
</comment>
<organism evidence="6 7">
    <name type="scientific">Pseudomonas zhanjiangensis</name>
    <dbReference type="NCBI Taxonomy" id="3239015"/>
    <lineage>
        <taxon>Bacteria</taxon>
        <taxon>Pseudomonadati</taxon>
        <taxon>Pseudomonadota</taxon>
        <taxon>Gammaproteobacteria</taxon>
        <taxon>Pseudomonadales</taxon>
        <taxon>Pseudomonadaceae</taxon>
        <taxon>Pseudomonas</taxon>
    </lineage>
</organism>
<accession>A0ABV3YUH3</accession>
<dbReference type="InterPro" id="IPR042255">
    <property type="entry name" value="EutC_N"/>
</dbReference>
<evidence type="ECO:0000256" key="5">
    <source>
        <dbReference type="HAMAP-Rule" id="MF_00601"/>
    </source>
</evidence>
<keyword evidence="4 5" id="KW-1283">Bacterial microcompartment</keyword>
<dbReference type="GO" id="GO:0008851">
    <property type="term" value="F:ethanolamine ammonia-lyase activity"/>
    <property type="evidence" value="ECO:0007669"/>
    <property type="project" value="UniProtKB-EC"/>
</dbReference>
<gene>
    <name evidence="5 6" type="primary">eutC</name>
    <name evidence="6" type="ORF">AB5S05_12945</name>
</gene>
<dbReference type="RefSeq" id="WP_369287944.1">
    <property type="nucleotide sequence ID" value="NZ_JBFTEG010000009.1"/>
</dbReference>
<comment type="caution">
    <text evidence="6">The sequence shown here is derived from an EMBL/GenBank/DDBJ whole genome shotgun (WGS) entry which is preliminary data.</text>
</comment>
<protein>
    <recommendedName>
        <fullName evidence="5">Ethanolamine ammonia-lyase small subunit</fullName>
        <shortName evidence="5">EAL small subunit</shortName>
        <ecNumber evidence="5">4.3.1.7</ecNumber>
    </recommendedName>
</protein>
<dbReference type="Gene3D" id="3.40.50.11240">
    <property type="entry name" value="Ethanolamine ammonia-lyase light chain (EutC)"/>
    <property type="match status" value="1"/>
</dbReference>
<comment type="subcellular location">
    <subcellularLocation>
        <location evidence="5">Bacterial microcompartment</location>
    </subcellularLocation>
</comment>
<dbReference type="Pfam" id="PF05985">
    <property type="entry name" value="EutC"/>
    <property type="match status" value="1"/>
</dbReference>
<name>A0ABV3YUH3_9PSED</name>
<comment type="subunit">
    <text evidence="5">The basic unit is a heterodimer which dimerizes to form tetramers. The heterotetramers trimerize; 6 large subunits form a core ring with 6 small subunits projecting outwards.</text>
</comment>
<evidence type="ECO:0000313" key="7">
    <source>
        <dbReference type="Proteomes" id="UP001560296"/>
    </source>
</evidence>
<evidence type="ECO:0000313" key="6">
    <source>
        <dbReference type="EMBL" id="MEX6502976.1"/>
    </source>
</evidence>
<keyword evidence="3 5" id="KW-0170">Cobalt</keyword>
<dbReference type="Gene3D" id="1.10.30.40">
    <property type="entry name" value="Ethanolamine ammonia-lyase light chain (EutC), N-terminal domain"/>
    <property type="match status" value="1"/>
</dbReference>
<evidence type="ECO:0000256" key="4">
    <source>
        <dbReference type="ARBA" id="ARBA00024446"/>
    </source>
</evidence>
<feature type="binding site" evidence="5">
    <location>
        <position position="161"/>
    </location>
    <ligand>
        <name>adenosylcob(III)alamin</name>
        <dbReference type="ChEBI" id="CHEBI:18408"/>
    </ligand>
</feature>
<sequence>MNDDAPNIDNPWQELRRLTPARIALGRAGTSLPTRAQLDFQYAHAQARDAVHLAFDHAGLSTGLSDQGHSSLTLHSAAADRDTYLQRPDLGRRLSQASVERLRRQRDEHPGGYDLAVVVADGLSALAVHRHALPLLARIDELARAEGWSLSPVALVSQGRVAVADEVAELLGARMVVILIGERPGLSSPDSLGLYFTYAPRVGLTDAYRNCISNIRLEGQSYGMAAHRLLYLMREACRRQLSGVNLKDEAEVATLEPGAAAAIGRNFLLGEPDRLAEAAS</sequence>
<comment type="pathway">
    <text evidence="5">Amine and polyamine degradation; ethanolamine degradation.</text>
</comment>
<dbReference type="Proteomes" id="UP001560296">
    <property type="component" value="Unassembled WGS sequence"/>
</dbReference>
<dbReference type="EMBL" id="JBFTEG010000009">
    <property type="protein sequence ID" value="MEX6502976.1"/>
    <property type="molecule type" value="Genomic_DNA"/>
</dbReference>
<comment type="function">
    <text evidence="5">Catalyzes the deamination of various vicinal amino-alcohols to oxo compounds. Allows this organism to utilize ethanolamine as the sole source of nitrogen and carbon in the presence of external vitamin B12.</text>
</comment>
<comment type="cofactor">
    <cofactor evidence="5">
        <name>adenosylcob(III)alamin</name>
        <dbReference type="ChEBI" id="CHEBI:18408"/>
    </cofactor>
    <text evidence="5">Binds between the large and small subunits.</text>
</comment>
<evidence type="ECO:0000256" key="2">
    <source>
        <dbReference type="ARBA" id="ARBA00023239"/>
    </source>
</evidence>
<dbReference type="HAMAP" id="MF_00601">
    <property type="entry name" value="EutC"/>
    <property type="match status" value="1"/>
</dbReference>
<evidence type="ECO:0000256" key="1">
    <source>
        <dbReference type="ARBA" id="ARBA00022628"/>
    </source>
</evidence>